<evidence type="ECO:0000259" key="7">
    <source>
        <dbReference type="Pfam" id="PF05425"/>
    </source>
</evidence>
<evidence type="ECO:0000256" key="3">
    <source>
        <dbReference type="ARBA" id="ARBA00022692"/>
    </source>
</evidence>
<dbReference type="AlphaFoldDB" id="A0A7W7G820"/>
<feature type="transmembrane region" description="Helical" evidence="6">
    <location>
        <begin position="422"/>
        <end position="442"/>
    </location>
</feature>
<feature type="transmembrane region" description="Helical" evidence="6">
    <location>
        <begin position="194"/>
        <end position="216"/>
    </location>
</feature>
<dbReference type="RefSeq" id="WP_184877552.1">
    <property type="nucleotide sequence ID" value="NZ_BOOV01000031.1"/>
</dbReference>
<evidence type="ECO:0000256" key="5">
    <source>
        <dbReference type="ARBA" id="ARBA00023136"/>
    </source>
</evidence>
<evidence type="ECO:0000256" key="6">
    <source>
        <dbReference type="SAM" id="Phobius"/>
    </source>
</evidence>
<dbReference type="PANTHER" id="PTHR34820">
    <property type="entry name" value="INNER MEMBRANE PROTEIN YEBZ"/>
    <property type="match status" value="1"/>
</dbReference>
<feature type="transmembrane region" description="Helical" evidence="6">
    <location>
        <begin position="360"/>
        <end position="377"/>
    </location>
</feature>
<dbReference type="InterPro" id="IPR032694">
    <property type="entry name" value="CopC/D"/>
</dbReference>
<keyword evidence="5 6" id="KW-0472">Membrane</keyword>
<dbReference type="Pfam" id="PF05425">
    <property type="entry name" value="CopD"/>
    <property type="match status" value="1"/>
</dbReference>
<evidence type="ECO:0000313" key="8">
    <source>
        <dbReference type="EMBL" id="MBB4699787.1"/>
    </source>
</evidence>
<feature type="transmembrane region" description="Helical" evidence="6">
    <location>
        <begin position="300"/>
        <end position="321"/>
    </location>
</feature>
<feature type="transmembrane region" description="Helical" evidence="6">
    <location>
        <begin position="49"/>
        <end position="76"/>
    </location>
</feature>
<dbReference type="GO" id="GO:0006825">
    <property type="term" value="P:copper ion transport"/>
    <property type="evidence" value="ECO:0007669"/>
    <property type="project" value="InterPro"/>
</dbReference>
<dbReference type="EMBL" id="JACHND010000001">
    <property type="protein sequence ID" value="MBB4699787.1"/>
    <property type="molecule type" value="Genomic_DNA"/>
</dbReference>
<feature type="transmembrane region" description="Helical" evidence="6">
    <location>
        <begin position="137"/>
        <end position="156"/>
    </location>
</feature>
<keyword evidence="9" id="KW-1185">Reference proteome</keyword>
<feature type="transmembrane region" description="Helical" evidence="6">
    <location>
        <begin position="496"/>
        <end position="516"/>
    </location>
</feature>
<keyword evidence="2" id="KW-1003">Cell membrane</keyword>
<dbReference type="PANTHER" id="PTHR34820:SF4">
    <property type="entry name" value="INNER MEMBRANE PROTEIN YEBZ"/>
    <property type="match status" value="1"/>
</dbReference>
<feature type="transmembrane region" description="Helical" evidence="6">
    <location>
        <begin position="528"/>
        <end position="552"/>
    </location>
</feature>
<dbReference type="Pfam" id="PF09678">
    <property type="entry name" value="Caa3_CtaG"/>
    <property type="match status" value="1"/>
</dbReference>
<gene>
    <name evidence="8" type="ORF">BJ982_001331</name>
</gene>
<feature type="transmembrane region" description="Helical" evidence="6">
    <location>
        <begin position="88"/>
        <end position="106"/>
    </location>
</feature>
<organism evidence="8 9">
    <name type="scientific">Sphaerisporangium siamense</name>
    <dbReference type="NCBI Taxonomy" id="795645"/>
    <lineage>
        <taxon>Bacteria</taxon>
        <taxon>Bacillati</taxon>
        <taxon>Actinomycetota</taxon>
        <taxon>Actinomycetes</taxon>
        <taxon>Streptosporangiales</taxon>
        <taxon>Streptosporangiaceae</taxon>
        <taxon>Sphaerisporangium</taxon>
    </lineage>
</organism>
<name>A0A7W7G820_9ACTN</name>
<keyword evidence="4 6" id="KW-1133">Transmembrane helix</keyword>
<evidence type="ECO:0000256" key="2">
    <source>
        <dbReference type="ARBA" id="ARBA00022475"/>
    </source>
</evidence>
<keyword evidence="3 6" id="KW-0812">Transmembrane</keyword>
<evidence type="ECO:0000256" key="1">
    <source>
        <dbReference type="ARBA" id="ARBA00004651"/>
    </source>
</evidence>
<evidence type="ECO:0000313" key="9">
    <source>
        <dbReference type="Proteomes" id="UP000542210"/>
    </source>
</evidence>
<evidence type="ECO:0000256" key="4">
    <source>
        <dbReference type="ARBA" id="ARBA00022989"/>
    </source>
</evidence>
<comment type="subcellular location">
    <subcellularLocation>
        <location evidence="1">Cell membrane</location>
        <topology evidence="1">Multi-pass membrane protein</topology>
    </subcellularLocation>
</comment>
<feature type="transmembrane region" description="Helical" evidence="6">
    <location>
        <begin position="9"/>
        <end position="29"/>
    </location>
</feature>
<comment type="caution">
    <text evidence="8">The sequence shown here is derived from an EMBL/GenBank/DDBJ whole genome shotgun (WGS) entry which is preliminary data.</text>
</comment>
<sequence length="615" mass="63812">MSTLLRRPAVYALIAAGTFAVLLAALWLGGGWPQPEIPGLPSPGPVTSFGLPIVRVVHDACAVATIGLLLAAVALANGADTRRHLTRLAGQWALAWAATAVVTQVLTLSDLLGLPVGEALESGFLINFSTEVPQGEAFLIVTLITLVIAAATTLTLGPAGRALLLALAVFAVLPPAYVGHSASAADHNLAVSSLMLHIAGVTLWVGGLFALVIALRRSDDLPAAVGRFSALALCAFVAVGFSGAVNAWIRIGDLGELWQSRYGLLVLGKLAALAALGWFGLRHRRRTIVALEAGTTSRPFLRLATAEVGVMACTLGLAVALSRTPPPDAGSAHSSHELLGYTLRPFTLGRLITEIRPDPIVILAVAGLAVAYVLGARRWAGGSWPAGRAVAALAGLAVLLYATAGGIAAYGPAIFSVHALQYALVGTLAPALIALSAPLVPLREVWTPLRAAAEGPRARALTHPWAAFGLYAAPYLIFYAAGLFEPAQESLAVRLAVWVVLFTTGTWFFCVALGLDPLPRAIGPLQRMLMLAGALAVQAWMAVVFLAGPVQGRDWYDDLALPWAPDRAADQLRGAALGPGVAAVTIAALLVVLAARRRGAARRVAAEEPAAATRP</sequence>
<protein>
    <submittedName>
        <fullName evidence="8">Putative copper resistance protein D</fullName>
    </submittedName>
</protein>
<feature type="transmembrane region" description="Helical" evidence="6">
    <location>
        <begin position="463"/>
        <end position="484"/>
    </location>
</feature>
<feature type="transmembrane region" description="Helical" evidence="6">
    <location>
        <begin position="261"/>
        <end position="279"/>
    </location>
</feature>
<dbReference type="GO" id="GO:0005886">
    <property type="term" value="C:plasma membrane"/>
    <property type="evidence" value="ECO:0007669"/>
    <property type="project" value="UniProtKB-SubCell"/>
</dbReference>
<feature type="transmembrane region" description="Helical" evidence="6">
    <location>
        <begin position="163"/>
        <end position="182"/>
    </location>
</feature>
<dbReference type="Proteomes" id="UP000542210">
    <property type="component" value="Unassembled WGS sequence"/>
</dbReference>
<feature type="domain" description="Copper resistance protein D" evidence="7">
    <location>
        <begin position="223"/>
        <end position="321"/>
    </location>
</feature>
<accession>A0A7W7G820</accession>
<reference evidence="8 9" key="1">
    <citation type="submission" date="2020-08" db="EMBL/GenBank/DDBJ databases">
        <title>Sequencing the genomes of 1000 actinobacteria strains.</title>
        <authorList>
            <person name="Klenk H.-P."/>
        </authorList>
    </citation>
    <scope>NUCLEOTIDE SEQUENCE [LARGE SCALE GENOMIC DNA]</scope>
    <source>
        <strain evidence="8 9">DSM 45784</strain>
    </source>
</reference>
<proteinExistence type="predicted"/>
<feature type="transmembrane region" description="Helical" evidence="6">
    <location>
        <begin position="572"/>
        <end position="595"/>
    </location>
</feature>
<dbReference type="InterPro" id="IPR008457">
    <property type="entry name" value="Cu-R_CopD_dom"/>
</dbReference>
<feature type="transmembrane region" description="Helical" evidence="6">
    <location>
        <begin position="389"/>
        <end position="410"/>
    </location>
</feature>
<feature type="transmembrane region" description="Helical" evidence="6">
    <location>
        <begin position="228"/>
        <end position="249"/>
    </location>
</feature>
<dbReference type="InterPro" id="IPR019108">
    <property type="entry name" value="Caa3_assmbl_CtaG-rel"/>
</dbReference>